<evidence type="ECO:0000256" key="2">
    <source>
        <dbReference type="ARBA" id="ARBA00023163"/>
    </source>
</evidence>
<dbReference type="eggNOG" id="COG2207">
    <property type="taxonomic scope" value="Bacteria"/>
</dbReference>
<dbReference type="RefSeq" id="WP_013701878.1">
    <property type="nucleotide sequence ID" value="NC_015385.1"/>
</dbReference>
<evidence type="ECO:0000313" key="4">
    <source>
        <dbReference type="EMBL" id="AEB14597.1"/>
    </source>
</evidence>
<evidence type="ECO:0000313" key="5">
    <source>
        <dbReference type="Proteomes" id="UP000006852"/>
    </source>
</evidence>
<dbReference type="Proteomes" id="UP000006852">
    <property type="component" value="Chromosome"/>
</dbReference>
<sequence length="382" mass="43796">MEWLTAIKKSIDFMEAHLLDDISADDVVAEIFMSPFYFQLGFKILTEMTPSEYIRNRRLYLAALDVLGGKEKVIDKNCAWNKAFFLLYCIRDSVLIFYRICCESDFVDDGEFMSEKEIHEKLENLKNYLRSLGSVIVAFSSGVDSTFLLKVAHDVLGENAVAVTAKSCSFPKREADEAEEFCKKEGIRHISVDSEELDIPEFRRNPKNRCYLCKKEIFTKIIALAKENKITFVCEGSNMDDNGDYRPGLQAVAELGVKSPLRYCNLYKEEIRALSKEMNLPTWKKQSFACLSSRFPYGEEISEKKLLMVDRAEQFLLDKGFCQLRVRIHGENLARIEVSPAEMEKAFLLREEIMGALKSFGFLYVSLDLQGYRTGAMNEALK</sequence>
<dbReference type="KEGG" id="tsu:Tresu_1703"/>
<dbReference type="InterPro" id="IPR005232">
    <property type="entry name" value="LarE"/>
</dbReference>
<dbReference type="STRING" id="869209.Tresu_1703"/>
<dbReference type="Gene3D" id="1.10.10.60">
    <property type="entry name" value="Homeodomain-like"/>
    <property type="match status" value="1"/>
</dbReference>
<dbReference type="Gene3D" id="3.40.50.620">
    <property type="entry name" value="HUPs"/>
    <property type="match status" value="1"/>
</dbReference>
<dbReference type="CDD" id="cd01990">
    <property type="entry name" value="LarE-like"/>
    <property type="match status" value="1"/>
</dbReference>
<keyword evidence="1" id="KW-0805">Transcription regulation</keyword>
<accession>F2NSG1</accession>
<dbReference type="InterPro" id="IPR052188">
    <property type="entry name" value="Ni-pincer_cofactor_biosynth"/>
</dbReference>
<dbReference type="InterPro" id="IPR018060">
    <property type="entry name" value="HTH_AraC"/>
</dbReference>
<dbReference type="eggNOG" id="COG1606">
    <property type="taxonomic scope" value="Bacteria"/>
</dbReference>
<reference evidence="5" key="2">
    <citation type="submission" date="2011-04" db="EMBL/GenBank/DDBJ databases">
        <title>The complete genome of chromosome of Treponema succinifaciens DSM 2489.</title>
        <authorList>
            <person name="Lucas S."/>
            <person name="Copeland A."/>
            <person name="Lapidus A."/>
            <person name="Bruce D."/>
            <person name="Goodwin L."/>
            <person name="Pitluck S."/>
            <person name="Peters L."/>
            <person name="Kyrpides N."/>
            <person name="Mavromatis K."/>
            <person name="Ivanova N."/>
            <person name="Ovchinnikova G."/>
            <person name="Teshima H."/>
            <person name="Detter J.C."/>
            <person name="Tapia R."/>
            <person name="Han C."/>
            <person name="Land M."/>
            <person name="Hauser L."/>
            <person name="Markowitz V."/>
            <person name="Cheng J.-F."/>
            <person name="Hugenholtz P."/>
            <person name="Woyke T."/>
            <person name="Wu D."/>
            <person name="Gronow S."/>
            <person name="Wellnitz S."/>
            <person name="Brambilla E."/>
            <person name="Klenk H.-P."/>
            <person name="Eisen J.A."/>
        </authorList>
    </citation>
    <scope>NUCLEOTIDE SEQUENCE [LARGE SCALE GENOMIC DNA]</scope>
    <source>
        <strain evidence="5">ATCC 33096 / DSM 2489 / 6091</strain>
    </source>
</reference>
<dbReference type="InterPro" id="IPR009057">
    <property type="entry name" value="Homeodomain-like_sf"/>
</dbReference>
<dbReference type="PANTHER" id="PTHR43169:SF2">
    <property type="entry name" value="NAD_GMP SYNTHASE DOMAIN-CONTAINING PROTEIN"/>
    <property type="match status" value="1"/>
</dbReference>
<dbReference type="PROSITE" id="PS01124">
    <property type="entry name" value="HTH_ARAC_FAMILY_2"/>
    <property type="match status" value="1"/>
</dbReference>
<dbReference type="GO" id="GO:0016783">
    <property type="term" value="F:sulfurtransferase activity"/>
    <property type="evidence" value="ECO:0007669"/>
    <property type="project" value="InterPro"/>
</dbReference>
<organism evidence="4 5">
    <name type="scientific">Treponema succinifaciens (strain ATCC 33096 / DSM 2489 / 6091)</name>
    <dbReference type="NCBI Taxonomy" id="869209"/>
    <lineage>
        <taxon>Bacteria</taxon>
        <taxon>Pseudomonadati</taxon>
        <taxon>Spirochaetota</taxon>
        <taxon>Spirochaetia</taxon>
        <taxon>Spirochaetales</taxon>
        <taxon>Treponemataceae</taxon>
        <taxon>Treponema</taxon>
    </lineage>
</organism>
<evidence type="ECO:0000259" key="3">
    <source>
        <dbReference type="PROSITE" id="PS01124"/>
    </source>
</evidence>
<dbReference type="GO" id="GO:0003700">
    <property type="term" value="F:DNA-binding transcription factor activity"/>
    <property type="evidence" value="ECO:0007669"/>
    <property type="project" value="InterPro"/>
</dbReference>
<dbReference type="GeneID" id="302998854"/>
<dbReference type="SUPFAM" id="SSF52402">
    <property type="entry name" value="Adenine nucleotide alpha hydrolases-like"/>
    <property type="match status" value="1"/>
</dbReference>
<gene>
    <name evidence="4" type="ordered locus">Tresu_1703</name>
</gene>
<dbReference type="NCBIfam" id="TIGR00268">
    <property type="entry name" value="ATP-dependent sacrificial sulfur transferase LarE"/>
    <property type="match status" value="1"/>
</dbReference>
<dbReference type="InterPro" id="IPR014729">
    <property type="entry name" value="Rossmann-like_a/b/a_fold"/>
</dbReference>
<dbReference type="AlphaFoldDB" id="F2NSG1"/>
<dbReference type="PANTHER" id="PTHR43169">
    <property type="entry name" value="EXSB FAMILY PROTEIN"/>
    <property type="match status" value="1"/>
</dbReference>
<reference evidence="4 5" key="1">
    <citation type="journal article" date="2011" name="Stand. Genomic Sci.">
        <title>Complete genome sequence of Treponema succinifaciens type strain (6091).</title>
        <authorList>
            <person name="Han C."/>
            <person name="Gronow S."/>
            <person name="Teshima H."/>
            <person name="Lapidus A."/>
            <person name="Nolan M."/>
            <person name="Lucas S."/>
            <person name="Hammon N."/>
            <person name="Deshpande S."/>
            <person name="Cheng J.F."/>
            <person name="Zeytun A."/>
            <person name="Tapia R."/>
            <person name="Goodwin L."/>
            <person name="Pitluck S."/>
            <person name="Liolios K."/>
            <person name="Pagani I."/>
            <person name="Ivanova N."/>
            <person name="Mavromatis K."/>
            <person name="Mikhailova N."/>
            <person name="Huntemann M."/>
            <person name="Pati A."/>
            <person name="Chen A."/>
            <person name="Palaniappan K."/>
            <person name="Land M."/>
            <person name="Hauser L."/>
            <person name="Brambilla E.M."/>
            <person name="Rohde M."/>
            <person name="Goker M."/>
            <person name="Woyke T."/>
            <person name="Bristow J."/>
            <person name="Eisen J.A."/>
            <person name="Markowitz V."/>
            <person name="Hugenholtz P."/>
            <person name="Kyrpides N.C."/>
            <person name="Klenk H.P."/>
            <person name="Detter J.C."/>
        </authorList>
    </citation>
    <scope>NUCLEOTIDE SEQUENCE [LARGE SCALE GENOMIC DNA]</scope>
    <source>
        <strain evidence="5">ATCC 33096 / DSM 2489 / 6091</strain>
    </source>
</reference>
<dbReference type="SUPFAM" id="SSF46689">
    <property type="entry name" value="Homeodomain-like"/>
    <property type="match status" value="1"/>
</dbReference>
<feature type="domain" description="HTH araC/xylS-type" evidence="3">
    <location>
        <begin position="8"/>
        <end position="75"/>
    </location>
</feature>
<dbReference type="GO" id="GO:0043565">
    <property type="term" value="F:sequence-specific DNA binding"/>
    <property type="evidence" value="ECO:0007669"/>
    <property type="project" value="InterPro"/>
</dbReference>
<evidence type="ECO:0000256" key="1">
    <source>
        <dbReference type="ARBA" id="ARBA00023015"/>
    </source>
</evidence>
<protein>
    <submittedName>
        <fullName evidence="4">Transcriptional regulator, AraC family</fullName>
    </submittedName>
</protein>
<keyword evidence="5" id="KW-1185">Reference proteome</keyword>
<keyword evidence="2" id="KW-0804">Transcription</keyword>
<dbReference type="EMBL" id="CP002631">
    <property type="protein sequence ID" value="AEB14597.1"/>
    <property type="molecule type" value="Genomic_DNA"/>
</dbReference>
<dbReference type="HOGENOM" id="CLU_061181_2_0_12"/>
<proteinExistence type="predicted"/>
<name>F2NSG1_TRES6</name>